<keyword evidence="3" id="KW-0067">ATP-binding</keyword>
<sequence>MSTPDDRVRGFPAFGRQGGHGQFARSWWGRAWISAMEDTALDLRQLKQGRKYAAAGRVGPITVSPGRIAAVVDDQEGQYRTEVRLAELTDDDWDRFLDRVASRAGHLAALLDRDMPHDLVEAADDAGVHLLPGIGDLDPDCDCPGWELPCRHAAALSFQVSWLLDADPFVLLLMRGKGERELLDELQRRNAPRFVRTGDDGTTPERAYAEEPGPLPDLAEFAPTPGPTVPGAPGIPAEAFTLLVANAGQVAGALLTAQPKLTRKQDAVRLAACHPETAERLRPAGSGEDFDRAVLAWRHGGRAGLEVLETAWTPPSQTMGRAKAAFTEVVDEPGQGLEVERNRCAVRGTGVQIRLGKDGLWYPYRDQWPAGPPETDPGVLFAALLG</sequence>
<dbReference type="OrthoDB" id="188274at2"/>
<reference evidence="3 5" key="1">
    <citation type="submission" date="2015-12" db="EMBL/GenBank/DDBJ databases">
        <title>Amycolatopsis regifaucium genome sequencing and assembly.</title>
        <authorList>
            <person name="Mayilraj S."/>
        </authorList>
    </citation>
    <scope>NUCLEOTIDE SEQUENCE [LARGE SCALE GENOMIC DNA]</scope>
    <source>
        <strain evidence="3 5">GY080</strain>
    </source>
</reference>
<keyword evidence="1" id="KW-0862">Zinc</keyword>
<accession>A0A154MQG7</accession>
<proteinExistence type="predicted"/>
<evidence type="ECO:0000259" key="2">
    <source>
        <dbReference type="PROSITE" id="PS50966"/>
    </source>
</evidence>
<dbReference type="PROSITE" id="PS50966">
    <property type="entry name" value="ZF_SWIM"/>
    <property type="match status" value="1"/>
</dbReference>
<gene>
    <name evidence="4" type="ORF">ATP06_0236030</name>
    <name evidence="3" type="ORF">AVL48_26375</name>
</gene>
<dbReference type="InterPro" id="IPR007527">
    <property type="entry name" value="Znf_SWIM"/>
</dbReference>
<comment type="caution">
    <text evidence="3">The sequence shown here is derived from an EMBL/GenBank/DDBJ whole genome shotgun (WGS) entry which is preliminary data.</text>
</comment>
<dbReference type="RefSeq" id="WP_061988026.1">
    <property type="nucleotide sequence ID" value="NZ_FOPQ01000016.1"/>
</dbReference>
<evidence type="ECO:0000313" key="4">
    <source>
        <dbReference type="EMBL" id="OKA03516.1"/>
    </source>
</evidence>
<dbReference type="Pfam" id="PF04434">
    <property type="entry name" value="SWIM"/>
    <property type="match status" value="1"/>
</dbReference>
<keyword evidence="3" id="KW-0347">Helicase</keyword>
<dbReference type="GO" id="GO:0008270">
    <property type="term" value="F:zinc ion binding"/>
    <property type="evidence" value="ECO:0007669"/>
    <property type="project" value="UniProtKB-KW"/>
</dbReference>
<organism evidence="3 5">
    <name type="scientific">Amycolatopsis regifaucium</name>
    <dbReference type="NCBI Taxonomy" id="546365"/>
    <lineage>
        <taxon>Bacteria</taxon>
        <taxon>Bacillati</taxon>
        <taxon>Actinomycetota</taxon>
        <taxon>Actinomycetes</taxon>
        <taxon>Pseudonocardiales</taxon>
        <taxon>Pseudonocardiaceae</taxon>
        <taxon>Amycolatopsis</taxon>
    </lineage>
</organism>
<dbReference type="PANTHER" id="PTHR38133:SF1">
    <property type="entry name" value="SLR1429 PROTEIN"/>
    <property type="match status" value="1"/>
</dbReference>
<dbReference type="EMBL" id="LQCI01000007">
    <property type="protein sequence ID" value="KZB86571.1"/>
    <property type="molecule type" value="Genomic_DNA"/>
</dbReference>
<dbReference type="PANTHER" id="PTHR38133">
    <property type="entry name" value="SLR1429 PROTEIN"/>
    <property type="match status" value="1"/>
</dbReference>
<evidence type="ECO:0000313" key="6">
    <source>
        <dbReference type="Proteomes" id="UP000186883"/>
    </source>
</evidence>
<dbReference type="Proteomes" id="UP000186883">
    <property type="component" value="Unassembled WGS sequence"/>
</dbReference>
<dbReference type="AlphaFoldDB" id="A0A154MQG7"/>
<feature type="domain" description="SWIM-type" evidence="2">
    <location>
        <begin position="126"/>
        <end position="161"/>
    </location>
</feature>
<keyword evidence="1" id="KW-0479">Metal-binding</keyword>
<keyword evidence="6" id="KW-1185">Reference proteome</keyword>
<dbReference type="EMBL" id="LOBU02000031">
    <property type="protein sequence ID" value="OKA03516.1"/>
    <property type="molecule type" value="Genomic_DNA"/>
</dbReference>
<dbReference type="Proteomes" id="UP000076321">
    <property type="component" value="Unassembled WGS sequence"/>
</dbReference>
<dbReference type="GO" id="GO:0004386">
    <property type="term" value="F:helicase activity"/>
    <property type="evidence" value="ECO:0007669"/>
    <property type="project" value="UniProtKB-KW"/>
</dbReference>
<evidence type="ECO:0000313" key="3">
    <source>
        <dbReference type="EMBL" id="KZB86571.1"/>
    </source>
</evidence>
<name>A0A154MQG7_9PSEU</name>
<protein>
    <submittedName>
        <fullName evidence="3">SWF/SNF family helicase</fullName>
    </submittedName>
</protein>
<keyword evidence="1" id="KW-0863">Zinc-finger</keyword>
<evidence type="ECO:0000256" key="1">
    <source>
        <dbReference type="PROSITE-ProRule" id="PRU00325"/>
    </source>
</evidence>
<keyword evidence="3" id="KW-0378">Hydrolase</keyword>
<reference evidence="4 6" key="2">
    <citation type="submission" date="2016-11" db="EMBL/GenBank/DDBJ databases">
        <title>Genome sequencing of Amycolatopsis regifaucium.</title>
        <authorList>
            <person name="Mayilraj S."/>
            <person name="Kaur N."/>
        </authorList>
    </citation>
    <scope>NUCLEOTIDE SEQUENCE [LARGE SCALE GENOMIC DNA]</scope>
    <source>
        <strain evidence="4 6">GY080</strain>
    </source>
</reference>
<keyword evidence="3" id="KW-0547">Nucleotide-binding</keyword>
<evidence type="ECO:0000313" key="5">
    <source>
        <dbReference type="Proteomes" id="UP000076321"/>
    </source>
</evidence>